<gene>
    <name evidence="2" type="ORF">DPMN_163988</name>
</gene>
<organism evidence="2 3">
    <name type="scientific">Dreissena polymorpha</name>
    <name type="common">Zebra mussel</name>
    <name type="synonym">Mytilus polymorpha</name>
    <dbReference type="NCBI Taxonomy" id="45954"/>
    <lineage>
        <taxon>Eukaryota</taxon>
        <taxon>Metazoa</taxon>
        <taxon>Spiralia</taxon>
        <taxon>Lophotrochozoa</taxon>
        <taxon>Mollusca</taxon>
        <taxon>Bivalvia</taxon>
        <taxon>Autobranchia</taxon>
        <taxon>Heteroconchia</taxon>
        <taxon>Euheterodonta</taxon>
        <taxon>Imparidentia</taxon>
        <taxon>Neoheterodontei</taxon>
        <taxon>Myida</taxon>
        <taxon>Dreissenoidea</taxon>
        <taxon>Dreissenidae</taxon>
        <taxon>Dreissena</taxon>
    </lineage>
</organism>
<keyword evidence="1" id="KW-1133">Transmembrane helix</keyword>
<keyword evidence="1" id="KW-0812">Transmembrane</keyword>
<sequence length="91" mass="10160">MVMSALVFFMLVSMIFDFSALTFIPYFVVRFCSGIVLKENGVWLKRVLIEIAPVFSPSVQDSITLGLEVSFMECSNTGIGLTSLHEGLRMM</sequence>
<evidence type="ECO:0000256" key="1">
    <source>
        <dbReference type="SAM" id="Phobius"/>
    </source>
</evidence>
<name>A0A9D4EV04_DREPO</name>
<protein>
    <submittedName>
        <fullName evidence="2">Uncharacterized protein</fullName>
    </submittedName>
</protein>
<keyword evidence="3" id="KW-1185">Reference proteome</keyword>
<reference evidence="2" key="1">
    <citation type="journal article" date="2019" name="bioRxiv">
        <title>The Genome of the Zebra Mussel, Dreissena polymorpha: A Resource for Invasive Species Research.</title>
        <authorList>
            <person name="McCartney M.A."/>
            <person name="Auch B."/>
            <person name="Kono T."/>
            <person name="Mallez S."/>
            <person name="Zhang Y."/>
            <person name="Obille A."/>
            <person name="Becker A."/>
            <person name="Abrahante J.E."/>
            <person name="Garbe J."/>
            <person name="Badalamenti J.P."/>
            <person name="Herman A."/>
            <person name="Mangelson H."/>
            <person name="Liachko I."/>
            <person name="Sullivan S."/>
            <person name="Sone E.D."/>
            <person name="Koren S."/>
            <person name="Silverstein K.A.T."/>
            <person name="Beckman K.B."/>
            <person name="Gohl D.M."/>
        </authorList>
    </citation>
    <scope>NUCLEOTIDE SEQUENCE</scope>
    <source>
        <strain evidence="2">Duluth1</strain>
        <tissue evidence="2">Whole animal</tissue>
    </source>
</reference>
<feature type="transmembrane region" description="Helical" evidence="1">
    <location>
        <begin position="6"/>
        <end position="29"/>
    </location>
</feature>
<proteinExistence type="predicted"/>
<reference evidence="2" key="2">
    <citation type="submission" date="2020-11" db="EMBL/GenBank/DDBJ databases">
        <authorList>
            <person name="McCartney M.A."/>
            <person name="Auch B."/>
            <person name="Kono T."/>
            <person name="Mallez S."/>
            <person name="Becker A."/>
            <person name="Gohl D.M."/>
            <person name="Silverstein K.A.T."/>
            <person name="Koren S."/>
            <person name="Bechman K.B."/>
            <person name="Herman A."/>
            <person name="Abrahante J.E."/>
            <person name="Garbe J."/>
        </authorList>
    </citation>
    <scope>NUCLEOTIDE SEQUENCE</scope>
    <source>
        <strain evidence="2">Duluth1</strain>
        <tissue evidence="2">Whole animal</tissue>
    </source>
</reference>
<dbReference type="Proteomes" id="UP000828390">
    <property type="component" value="Unassembled WGS sequence"/>
</dbReference>
<keyword evidence="1" id="KW-0472">Membrane</keyword>
<dbReference type="EMBL" id="JAIWYP010000008">
    <property type="protein sequence ID" value="KAH3785893.1"/>
    <property type="molecule type" value="Genomic_DNA"/>
</dbReference>
<dbReference type="AlphaFoldDB" id="A0A9D4EV04"/>
<accession>A0A9D4EV04</accession>
<evidence type="ECO:0000313" key="3">
    <source>
        <dbReference type="Proteomes" id="UP000828390"/>
    </source>
</evidence>
<evidence type="ECO:0000313" key="2">
    <source>
        <dbReference type="EMBL" id="KAH3785893.1"/>
    </source>
</evidence>
<comment type="caution">
    <text evidence="2">The sequence shown here is derived from an EMBL/GenBank/DDBJ whole genome shotgun (WGS) entry which is preliminary data.</text>
</comment>